<dbReference type="PANTHER" id="PTHR35372:SF2">
    <property type="entry name" value="SF3 HELICASE DOMAIN-CONTAINING PROTEIN"/>
    <property type="match status" value="1"/>
</dbReference>
<reference evidence="8" key="1">
    <citation type="submission" date="2015-11" db="EMBL/GenBank/DDBJ databases">
        <title>Draft Genome Sequence of the Radioresistant Bacterium Deinococcus grandis, Isolated from Freshwater Fish in Japan.</title>
        <authorList>
            <person name="Satoh K."/>
            <person name="Onodera T."/>
            <person name="Omoso K."/>
            <person name="Takeda-Yano K."/>
            <person name="Katayama T."/>
            <person name="Oono Y."/>
            <person name="Narumi I."/>
        </authorList>
    </citation>
    <scope>NUCLEOTIDE SEQUENCE [LARGE SCALE GENOMIC DNA]</scope>
    <source>
        <strain evidence="8">ATCC 43672</strain>
    </source>
</reference>
<dbReference type="InterPro" id="IPR014015">
    <property type="entry name" value="Helicase_SF3_DNA-vir"/>
</dbReference>
<dbReference type="NCBIfam" id="TIGR01613">
    <property type="entry name" value="primase_Cterm"/>
    <property type="match status" value="1"/>
</dbReference>
<evidence type="ECO:0000256" key="5">
    <source>
        <dbReference type="SAM" id="MobiDB-lite"/>
    </source>
</evidence>
<name>A0A117DQ48_9DEIO</name>
<dbReference type="Pfam" id="PF19263">
    <property type="entry name" value="DUF5906"/>
    <property type="match status" value="1"/>
</dbReference>
<evidence type="ECO:0000256" key="2">
    <source>
        <dbReference type="ARBA" id="ARBA00022801"/>
    </source>
</evidence>
<dbReference type="Pfam" id="PF08706">
    <property type="entry name" value="D5_N"/>
    <property type="match status" value="1"/>
</dbReference>
<evidence type="ECO:0000256" key="4">
    <source>
        <dbReference type="ARBA" id="ARBA00022840"/>
    </source>
</evidence>
<dbReference type="Gene3D" id="3.30.70.1790">
    <property type="entry name" value="RepB DNA-primase, N-terminal domain"/>
    <property type="match status" value="1"/>
</dbReference>
<feature type="domain" description="SF3 helicase" evidence="6">
    <location>
        <begin position="481"/>
        <end position="633"/>
    </location>
</feature>
<sequence length="767" mass="84367">MPWPVFEGHPELFTPDRAPAGKDVYFGVALRKDQTSGKAENCKPTRLVWVDVDLADHPGLTGGLHKDTLHQTAPEELAEYKAVLLAQSINTLADHGLSIRAAVDSGHGVQLYLAREYATDQADTERFNRALAHLLGGDLKSTDLARILRVPGTHNLKNPARPLPVQVMFTDETATVTDAALNALPQPERAAPEPIERRDAPAPLPQPGATSHERYAHSALAREVERVRSTGEGGRNQALNDAAFNLGTLIGAGILDEVHARQELTEAAQQAGLDLGEIRTTLHSAISAGRLKPRDLTRVGQRPPTAGRGTIGKHAGQGSDTTPAGVADVLATLPDDKAPSLAQYRDLVLADFHDSGQVYRYHQVWRTWWEYRQGVYVEVPDEVMSQKVDLTLQNHGFTLKNAQVTEIMVKIGRDPMVGSRIVDQGAWELNTRSGILDLASGDLYDHTPDYFSIIQSAAAYAPFQVSYDWLTFLNQAVPDEGDRELLQMFAGLCLTGDTSPQRALLLIGEGGTGKGTFTRVLQTVLGNLATSSAIENIKDGSFLVGTLVGKRMCVVSELPRSFDWLPFKRITGEDHISVDVKNKTPYTTKLDMKLVILSNVMPFLGDDVSNNSLLRRFLPVAFNVRPAEQDPTLIDRLTHPDELPGVLNWMLDGLRLLQERGMRFPSSESSSLTREIVEESNQVISFIRDECRYTRDVTATSGELYDEYRKWCGTNGHKPLSAKGFSKQLLAAGRYFGKTLVRERIRTGTIFHHITLSTSPGGWEGEA</sequence>
<organism evidence="7 8">
    <name type="scientific">Deinococcus grandis</name>
    <dbReference type="NCBI Taxonomy" id="57498"/>
    <lineage>
        <taxon>Bacteria</taxon>
        <taxon>Thermotogati</taxon>
        <taxon>Deinococcota</taxon>
        <taxon>Deinococci</taxon>
        <taxon>Deinococcales</taxon>
        <taxon>Deinococcaceae</taxon>
        <taxon>Deinococcus</taxon>
    </lineage>
</organism>
<dbReference type="GO" id="GO:0005524">
    <property type="term" value="F:ATP binding"/>
    <property type="evidence" value="ECO:0007669"/>
    <property type="project" value="UniProtKB-KW"/>
</dbReference>
<dbReference type="InterPro" id="IPR045455">
    <property type="entry name" value="NrS-1_pol-like_helicase"/>
</dbReference>
<evidence type="ECO:0000259" key="6">
    <source>
        <dbReference type="PROSITE" id="PS51206"/>
    </source>
</evidence>
<dbReference type="EMBL" id="BCMS01000001">
    <property type="protein sequence ID" value="GAQ20789.1"/>
    <property type="molecule type" value="Genomic_DNA"/>
</dbReference>
<protein>
    <recommendedName>
        <fullName evidence="6">SF3 helicase domain-containing protein</fullName>
    </recommendedName>
</protein>
<dbReference type="PANTHER" id="PTHR35372">
    <property type="entry name" value="ATP BINDING PROTEIN-RELATED"/>
    <property type="match status" value="1"/>
</dbReference>
<keyword evidence="2" id="KW-0378">Hydrolase</keyword>
<dbReference type="AlphaFoldDB" id="A0A117DQ48"/>
<feature type="region of interest" description="Disordered" evidence="5">
    <location>
        <begin position="289"/>
        <end position="325"/>
    </location>
</feature>
<evidence type="ECO:0000313" key="7">
    <source>
        <dbReference type="EMBL" id="GAQ20789.1"/>
    </source>
</evidence>
<dbReference type="GO" id="GO:0016787">
    <property type="term" value="F:hydrolase activity"/>
    <property type="evidence" value="ECO:0007669"/>
    <property type="project" value="UniProtKB-KW"/>
</dbReference>
<keyword evidence="3" id="KW-0347">Helicase</keyword>
<dbReference type="Proteomes" id="UP000056209">
    <property type="component" value="Unassembled WGS sequence"/>
</dbReference>
<evidence type="ECO:0000256" key="3">
    <source>
        <dbReference type="ARBA" id="ARBA00022806"/>
    </source>
</evidence>
<feature type="region of interest" description="Disordered" evidence="5">
    <location>
        <begin position="184"/>
        <end position="215"/>
    </location>
</feature>
<dbReference type="SUPFAM" id="SSF46785">
    <property type="entry name" value="Winged helix' DNA-binding domain"/>
    <property type="match status" value="1"/>
</dbReference>
<evidence type="ECO:0000313" key="8">
    <source>
        <dbReference type="Proteomes" id="UP000056209"/>
    </source>
</evidence>
<comment type="caution">
    <text evidence="7">The sequence shown here is derived from an EMBL/GenBank/DDBJ whole genome shotgun (WGS) entry which is preliminary data.</text>
</comment>
<dbReference type="Pfam" id="PF03288">
    <property type="entry name" value="Pox_D5"/>
    <property type="match status" value="1"/>
</dbReference>
<dbReference type="InterPro" id="IPR027417">
    <property type="entry name" value="P-loop_NTPase"/>
</dbReference>
<dbReference type="InterPro" id="IPR014818">
    <property type="entry name" value="Phage/plasmid_primase_P4_C"/>
</dbReference>
<dbReference type="GO" id="GO:0004386">
    <property type="term" value="F:helicase activity"/>
    <property type="evidence" value="ECO:0007669"/>
    <property type="project" value="UniProtKB-KW"/>
</dbReference>
<dbReference type="PROSITE" id="PS51206">
    <property type="entry name" value="SF3_HELICASE_1"/>
    <property type="match status" value="1"/>
</dbReference>
<dbReference type="InterPro" id="IPR006500">
    <property type="entry name" value="Helicase_put_C_phage/plasmid"/>
</dbReference>
<keyword evidence="8" id="KW-1185">Reference proteome</keyword>
<dbReference type="InterPro" id="IPR051620">
    <property type="entry name" value="ORF904-like_C"/>
</dbReference>
<feature type="compositionally biased region" description="Basic and acidic residues" evidence="5">
    <location>
        <begin position="190"/>
        <end position="200"/>
    </location>
</feature>
<gene>
    <name evidence="7" type="ORF">DEIGR_100816</name>
</gene>
<proteinExistence type="predicted"/>
<evidence type="ECO:0000256" key="1">
    <source>
        <dbReference type="ARBA" id="ARBA00022741"/>
    </source>
</evidence>
<dbReference type="Gene3D" id="3.40.50.300">
    <property type="entry name" value="P-loop containing nucleotide triphosphate hydrolases"/>
    <property type="match status" value="1"/>
</dbReference>
<dbReference type="InterPro" id="IPR036390">
    <property type="entry name" value="WH_DNA-bd_sf"/>
</dbReference>
<accession>A0A117DQ48</accession>
<keyword evidence="1" id="KW-0547">Nucleotide-binding</keyword>
<keyword evidence="4" id="KW-0067">ATP-binding</keyword>
<dbReference type="SUPFAM" id="SSF52540">
    <property type="entry name" value="P-loop containing nucleoside triphosphate hydrolases"/>
    <property type="match status" value="1"/>
</dbReference>
<dbReference type="InterPro" id="IPR004968">
    <property type="entry name" value="DNA_primase/NTPase_C"/>
</dbReference>